<reference evidence="7 8" key="1">
    <citation type="submission" date="2018-10" db="EMBL/GenBank/DDBJ databases">
        <title>Kocuria sp. M5W7-7, whole genome shotgun sequence.</title>
        <authorList>
            <person name="Tuo L."/>
        </authorList>
    </citation>
    <scope>NUCLEOTIDE SEQUENCE [LARGE SCALE GENOMIC DNA]</scope>
    <source>
        <strain evidence="7 8">M5W7-7</strain>
    </source>
</reference>
<dbReference type="PRINTS" id="PR00411">
    <property type="entry name" value="PNDRDTASEI"/>
</dbReference>
<dbReference type="PANTHER" id="PTHR42913">
    <property type="entry name" value="APOPTOSIS-INDUCING FACTOR 1"/>
    <property type="match status" value="1"/>
</dbReference>
<evidence type="ECO:0000256" key="3">
    <source>
        <dbReference type="ARBA" id="ARBA00022630"/>
    </source>
</evidence>
<dbReference type="PRINTS" id="PR00368">
    <property type="entry name" value="FADPNR"/>
</dbReference>
<evidence type="ECO:0000313" key="7">
    <source>
        <dbReference type="EMBL" id="ROZ64395.1"/>
    </source>
</evidence>
<organism evidence="7 8">
    <name type="scientific">Kocuria soli</name>
    <dbReference type="NCBI Taxonomy" id="2485125"/>
    <lineage>
        <taxon>Bacteria</taxon>
        <taxon>Bacillati</taxon>
        <taxon>Actinomycetota</taxon>
        <taxon>Actinomycetes</taxon>
        <taxon>Micrococcales</taxon>
        <taxon>Micrococcaceae</taxon>
        <taxon>Kocuria</taxon>
    </lineage>
</organism>
<comment type="similarity">
    <text evidence="2">Belongs to the NADH dehydrogenase family.</text>
</comment>
<keyword evidence="5" id="KW-0560">Oxidoreductase</keyword>
<evidence type="ECO:0000259" key="6">
    <source>
        <dbReference type="Pfam" id="PF07992"/>
    </source>
</evidence>
<proteinExistence type="inferred from homology"/>
<evidence type="ECO:0000313" key="8">
    <source>
        <dbReference type="Proteomes" id="UP000270616"/>
    </source>
</evidence>
<dbReference type="SUPFAM" id="SSF51905">
    <property type="entry name" value="FAD/NAD(P)-binding domain"/>
    <property type="match status" value="1"/>
</dbReference>
<dbReference type="GO" id="GO:0003955">
    <property type="term" value="F:NAD(P)H dehydrogenase (quinone) activity"/>
    <property type="evidence" value="ECO:0007669"/>
    <property type="project" value="TreeGrafter"/>
</dbReference>
<evidence type="ECO:0000256" key="2">
    <source>
        <dbReference type="ARBA" id="ARBA00005272"/>
    </source>
</evidence>
<keyword evidence="4" id="KW-0274">FAD</keyword>
<dbReference type="InterPro" id="IPR051169">
    <property type="entry name" value="NADH-Q_oxidoreductase"/>
</dbReference>
<gene>
    <name evidence="7" type="ORF">EDL96_03250</name>
</gene>
<dbReference type="OrthoDB" id="1145at2"/>
<dbReference type="GO" id="GO:0019646">
    <property type="term" value="P:aerobic electron transport chain"/>
    <property type="evidence" value="ECO:0007669"/>
    <property type="project" value="TreeGrafter"/>
</dbReference>
<name>A0A3N4AE56_9MICC</name>
<keyword evidence="3" id="KW-0285">Flavoprotein</keyword>
<dbReference type="EMBL" id="RKMF01000003">
    <property type="protein sequence ID" value="ROZ64395.1"/>
    <property type="molecule type" value="Genomic_DNA"/>
</dbReference>
<dbReference type="AlphaFoldDB" id="A0A3N4AE56"/>
<accession>A0A3N4AE56</accession>
<dbReference type="Gene3D" id="3.50.50.100">
    <property type="match status" value="1"/>
</dbReference>
<keyword evidence="8" id="KW-1185">Reference proteome</keyword>
<dbReference type="PANTHER" id="PTHR42913:SF3">
    <property type="entry name" value="64 KDA MITOCHONDRIAL NADH DEHYDROGENASE (EUROFUNG)"/>
    <property type="match status" value="1"/>
</dbReference>
<feature type="domain" description="FAD/NAD(P)-binding" evidence="6">
    <location>
        <begin position="3"/>
        <end position="308"/>
    </location>
</feature>
<evidence type="ECO:0000256" key="4">
    <source>
        <dbReference type="ARBA" id="ARBA00022827"/>
    </source>
</evidence>
<evidence type="ECO:0000256" key="5">
    <source>
        <dbReference type="ARBA" id="ARBA00023002"/>
    </source>
</evidence>
<sequence length="399" mass="42513">MSRVVVIGGGFAGVWTAAGVTRLAESEGTGEPVHVTVVAPNDDMVIRPRLYEDNPETMRVALDRVLGPIDVDRIAATVTGIDTDAHTVTALDREGRHIELPYDRLVMAAGSSLVRPQIPGAEHLFDVDTMPSAARLHSHINRLDTFQGHPGQFTAVVVGGGFTGLEVATELPSRLERVAGGQPVRVILVDRAEELAAPLGEGPRTTIAAALERHGVEVRQAASVESVTADGVVLTDGEAIPAATVIWTAGMKASALTEQIPAEKDRLGRLSVDRNLKVVGVPDVYATGDCAAAQADPDHLAMQACQHAVPLGKHAGYNVAADLLGLEPVEFAPDQYVTCLDLGPGDAVFTTGWDRQVQMTGQEAKTLKSQINTEWIYPPVDDRAAILDLADHRRTWPID</sequence>
<dbReference type="InterPro" id="IPR023753">
    <property type="entry name" value="FAD/NAD-binding_dom"/>
</dbReference>
<comment type="cofactor">
    <cofactor evidence="1">
        <name>FAD</name>
        <dbReference type="ChEBI" id="CHEBI:57692"/>
    </cofactor>
</comment>
<evidence type="ECO:0000256" key="1">
    <source>
        <dbReference type="ARBA" id="ARBA00001974"/>
    </source>
</evidence>
<dbReference type="Pfam" id="PF07992">
    <property type="entry name" value="Pyr_redox_2"/>
    <property type="match status" value="1"/>
</dbReference>
<dbReference type="Proteomes" id="UP000270616">
    <property type="component" value="Unassembled WGS sequence"/>
</dbReference>
<dbReference type="InterPro" id="IPR036188">
    <property type="entry name" value="FAD/NAD-bd_sf"/>
</dbReference>
<comment type="caution">
    <text evidence="7">The sequence shown here is derived from an EMBL/GenBank/DDBJ whole genome shotgun (WGS) entry which is preliminary data.</text>
</comment>
<protein>
    <submittedName>
        <fullName evidence="7">Dehydrogenase</fullName>
    </submittedName>
</protein>